<feature type="compositionally biased region" description="Low complexity" evidence="1">
    <location>
        <begin position="352"/>
        <end position="369"/>
    </location>
</feature>
<evidence type="ECO:0000313" key="2">
    <source>
        <dbReference type="EMBL" id="CAK0869936.1"/>
    </source>
</evidence>
<evidence type="ECO:0000313" key="3">
    <source>
        <dbReference type="Proteomes" id="UP001189429"/>
    </source>
</evidence>
<organism evidence="2 3">
    <name type="scientific">Prorocentrum cordatum</name>
    <dbReference type="NCBI Taxonomy" id="2364126"/>
    <lineage>
        <taxon>Eukaryota</taxon>
        <taxon>Sar</taxon>
        <taxon>Alveolata</taxon>
        <taxon>Dinophyceae</taxon>
        <taxon>Prorocentrales</taxon>
        <taxon>Prorocentraceae</taxon>
        <taxon>Prorocentrum</taxon>
    </lineage>
</organism>
<reference evidence="2" key="1">
    <citation type="submission" date="2023-10" db="EMBL/GenBank/DDBJ databases">
        <authorList>
            <person name="Chen Y."/>
            <person name="Shah S."/>
            <person name="Dougan E. K."/>
            <person name="Thang M."/>
            <person name="Chan C."/>
        </authorList>
    </citation>
    <scope>NUCLEOTIDE SEQUENCE [LARGE SCALE GENOMIC DNA]</scope>
</reference>
<feature type="compositionally biased region" description="Low complexity" evidence="1">
    <location>
        <begin position="377"/>
        <end position="386"/>
    </location>
</feature>
<feature type="region of interest" description="Disordered" evidence="1">
    <location>
        <begin position="157"/>
        <end position="189"/>
    </location>
</feature>
<feature type="region of interest" description="Disordered" evidence="1">
    <location>
        <begin position="257"/>
        <end position="441"/>
    </location>
</feature>
<gene>
    <name evidence="2" type="ORF">PCOR1329_LOCUS56166</name>
</gene>
<feature type="compositionally biased region" description="Basic and acidic residues" evidence="1">
    <location>
        <begin position="100"/>
        <end position="111"/>
    </location>
</feature>
<feature type="compositionally biased region" description="Pro residues" evidence="1">
    <location>
        <begin position="341"/>
        <end position="351"/>
    </location>
</feature>
<comment type="caution">
    <text evidence="2">The sequence shown here is derived from an EMBL/GenBank/DDBJ whole genome shotgun (WGS) entry which is preliminary data.</text>
</comment>
<sequence length="530" mass="55213">MARPVAECEQSRLEQVEQFGRRLQTEQESMAVTFAEQIAGIEQSMAEKLRAHETFVQRELERRMDEAEVGRTALKWMSTVSELRSSLGAQKEALSQADSAQREARSQAEEGLAEMKRSLGLQRELQQQAQHELARAMHLRADIERWWSSQSEAASASGAASAKADKRPAAPAAPVPGPGAPAGPSEEVQKRLEVQSLKLKLLQAQVDTLMQATPVPAATALGSASDLLAQFQDCTNEDERRQLFEALLSQSSAALQPAAPMRPGGCSGQLSPGLSAQLSPLRSRPSSTGQLSSERLSPELSAQPSPVRSRPSSTGQLSSERLSPGHPRGREEPAQAAGPGAPGPSPLPEWAPLPSAARASAGASPPQGQRSGGSLGAGALRAPAPRAVEHSGLAAVCSSPAPPPAPAPRAVENSGLAAVCSSTNPPPPQSQDPAARGLAGQQGFSTVLASPLAGYFTLEPPMPQQHAGAWAGQPTAVPWQASSALSGAHARAPGAQGHVVPYILSGAQRGPRLLESSERTLGASRPALGL</sequence>
<name>A0ABN9VB33_9DINO</name>
<feature type="region of interest" description="Disordered" evidence="1">
    <location>
        <begin position="91"/>
        <end position="111"/>
    </location>
</feature>
<feature type="compositionally biased region" description="Polar residues" evidence="1">
    <location>
        <begin position="268"/>
        <end position="321"/>
    </location>
</feature>
<protein>
    <recommendedName>
        <fullName evidence="4">Centrosomal protein POC5</fullName>
    </recommendedName>
</protein>
<keyword evidence="3" id="KW-1185">Reference proteome</keyword>
<evidence type="ECO:0000256" key="1">
    <source>
        <dbReference type="SAM" id="MobiDB-lite"/>
    </source>
</evidence>
<feature type="compositionally biased region" description="Pro residues" evidence="1">
    <location>
        <begin position="171"/>
        <end position="181"/>
    </location>
</feature>
<evidence type="ECO:0008006" key="4">
    <source>
        <dbReference type="Google" id="ProtNLM"/>
    </source>
</evidence>
<dbReference type="Proteomes" id="UP001189429">
    <property type="component" value="Unassembled WGS sequence"/>
</dbReference>
<accession>A0ABN9VB33</accession>
<dbReference type="EMBL" id="CAUYUJ010016905">
    <property type="protein sequence ID" value="CAK0869936.1"/>
    <property type="molecule type" value="Genomic_DNA"/>
</dbReference>
<feature type="region of interest" description="Disordered" evidence="1">
    <location>
        <begin position="511"/>
        <end position="530"/>
    </location>
</feature>
<proteinExistence type="predicted"/>